<evidence type="ECO:0000256" key="4">
    <source>
        <dbReference type="SAM" id="MobiDB-lite"/>
    </source>
</evidence>
<organism evidence="7">
    <name type="scientific">Aureococcus anophagefferens</name>
    <name type="common">Harmful bloom alga</name>
    <dbReference type="NCBI Taxonomy" id="44056"/>
    <lineage>
        <taxon>Eukaryota</taxon>
        <taxon>Sar</taxon>
        <taxon>Stramenopiles</taxon>
        <taxon>Ochrophyta</taxon>
        <taxon>Pelagophyceae</taxon>
        <taxon>Pelagomonadales</taxon>
        <taxon>Pelagomonadaceae</taxon>
        <taxon>Aureococcus</taxon>
    </lineage>
</organism>
<sequence>MSKLAETEEELRGGKPSAAALAAAGAKAWAEMQPDGAASLERLASLAAGGDAVAMCDLGILHQRGERGAPKSLELAADWFRRSAEAGDGRGATNWSVALARGDGVPKDPVESIKWYRAAKDATPGGGKIWDKHKLRVVAMARARGMSRTSDEVTSLVAAVQEHIKFKQLAVYSIDTFCKVLAPPNPRWREYIDVAIDIDAASTVIRVIKKHPGNEAVLMASTRCLSRLAVDATNATIIGEEGGVDAVLESMAANDGLDQEVLLNSLSLIDKMCNHPKSLEKIVTAHMIGNVAKVMEANAADTQVVSLCAKILEKMTRANAGKEGVRAAEADGNSISTPCLAPLASIAATKRCSDEDAASVIDVAKVLIKLIGYDDLGVAASLKSKGALNTLLGVLGVYPDDENMARVVSKLLIVLMEGGIAELIEQIKAGGLSADQVERLLQLLSALAMDGDFADEIAKSGGILAVIGAFEGNISARAMEEIVRLIGRLALSSTNLDDILSSGAIEKLVFCLRQPATPVDLKAQILGAFNKISTQANTTAHVARCPGAVDAIVGALAAHGAESGKVAREGCKFLAALLKEGDGAEAAAAGLTTSGLDAALAALVAAMRANADDVATQLAVQLAGTRALGALGATPSAVERLVAFDAAAVVLANLVNHAADAELTKESLYLLSTLVIGCVIGAPATGAEAVRVGGGLDAIVAAVCAHPDDASVRKAAIELVESLSNDALVAAKVAELRAFGDKIAAGAASEQEVAAIPLAAMALGVLAMVPANVPRLAANDAATPMVRLMGAVASMKAADMPHVDELLGTFAGALVELEAGDESGAFPDDEALAAAVAVVKNHTAAVAAVVPALKLIRAICGRNHEAGLRSGVVEAVSKAMAYHCAGEDLTGEAAADGAFAAAWKSTSELGFAAVLETSAGALYGLCKTTEGAAKVGSRNGPKPCIAALGAFVERAAGDEGLRDDGAVAAGLLDCLRVLERVGATAPEAAKQMSQQGAVGALFDAMDAKSGDADFVAQCEKTIGVLVSEEDALALLAKVKAVDLGAVAGGDAETMRDAHGDVGKLGLLLMCGDFAGAIRAARGGETIAELLKATVQAPESKTKANLVRACITALGRAAGRGLRVEGALELVPVLVKELQENPSKDVVNAIASLVSDAEVCEAFVLCGCVEALLPLLDDEQLREPVFACLSAFAKNSGDGAAAIVRGGALPFICAYVSDNMAEARAAVDRGEVTGASPVAEAIRLLANLAAHGDAETLLGAGTLKVIEQILDALGLAPDKESIEAVVGLMKNLAERHAGLTVDMVKGTARKLLGLMNNLCSLDDVDLAVPGLEQCAELLELLAMDADTAQRFADANAADVLIRAAQESEIPNFKGSDLGHFPLVLIRAMNKFPNHIGLATKCAAALAKIAGGGSGLEAILAKADELAYASASGDAQVLGELAATMRLLGNLVLQPGLVDQAVADRVMQTIVGALDQLYALAPSDEQQDAIAATLALLSRLMNVEGVVIPEDLALHCLQGAFGEGMGDALKAAACATLGSLARGGPTSIRAIASCGLIAHVQSNADKASRARGGDGGLAGEAASALSTLLQQALSHAAELAADPEGAAALAALLGGVRDPGLLEDALKQVLGVEGGAQALLEALTYMNYAGGFAGYEGCAAAIVAALGKHKDAVAAGATYVAEAVPWKIEHVSALCGSRSVLKQMDALRLHDASMATADGAKLCFAGYEPAFLGLVAEDLVPDGGDGSPGAPIDVSEGVPAARALAAADLIAKAVAHGDADANNGLVHYDLPKAMVNALKSKLRRGEEPFVQNDLYALNGMADTLGVEAMKLSKEAIRLVTDTVRFHPKSAYIQETGAALLAKLTAAFAGGAEEQLEERLNGLAGFHAAAADWQCIASADGAYFFNGASQESAWEQPQAHFAFMQELGDLVGLVDQLDGDLSGIDPSSMAGLVGCLATHSRDAGVLGRVAHILAAMGRDAGALDHLADMAGLENLVAALEHCGGDEAVLMDASELLGNLAQLDKMKARLGLREYVAVLNQTALDHMANGVLVLRCLTILGHLAFNNDEVIGYEMEVNVPYTLKWALQQHILDAKLVEIAVFTCSSLLTENEEQKAYVCDQLTPEFVEALKLYAAEASFFTKTMRCMGNMSIVDACILTMTAAGSVPLVVAGMDVHMDDSKVLRTAVELFSNFGATEDDDMDEQATTYLIDGGAIGAIKKVLAEHASANDATLLTACFDALYNIGNDERAARVVTDGGICEMTLDCIRQYDFNAGLLQQCVKLISVLTYNEFSVERLTAIGTTAALLSALAAHANDEEFVVDCMLSLSNLVTVPENARVFLDKSHLKVVFELLDVYDGNAEVVKFVLITLVRLAADDELSKATAEDGMSHVMRATSSFVEDADVLKLIFELLGQLAFVPANNRALVSAGGIKVLLNTMETFDDDPELIIKTITTLDNLVSADMEYAAVVLERDGEGLLKSCIDKWSHDPAVVQCGQTALLSIQAMLAQKEKGRTNRAALFARLGDDMDASKLKTERLKVKDVDVEPTEDPLKKFRESLKNGIIFKEWKDGKAVSRKLLVGEAFDSVLTREVRGTGAIATRLPLAKIRRAELGNGQGHMQKSLLSKKLKPGAKQGRTRERNSQLQRLLSRPFSTRAKEELCFVVKGINGDDLLCGESKTKADAAYAKEALETMLNCASKWPHRLVSG</sequence>
<dbReference type="SUPFAM" id="SSF81901">
    <property type="entry name" value="HCP-like"/>
    <property type="match status" value="1"/>
</dbReference>
<dbReference type="KEGG" id="aaf:AURANDRAFT_61218"/>
<dbReference type="Gene3D" id="1.25.10.10">
    <property type="entry name" value="Leucine-rich Repeat Variant"/>
    <property type="match status" value="6"/>
</dbReference>
<dbReference type="Pfam" id="PF08238">
    <property type="entry name" value="Sel1"/>
    <property type="match status" value="2"/>
</dbReference>
<feature type="region of interest" description="Disordered" evidence="4">
    <location>
        <begin position="2610"/>
        <end position="2641"/>
    </location>
</feature>
<protein>
    <recommendedName>
        <fullName evidence="3">Protein unc-45 homolog B</fullName>
    </recommendedName>
</protein>
<feature type="domain" description="WW" evidence="5">
    <location>
        <begin position="1884"/>
        <end position="1916"/>
    </location>
</feature>
<proteinExistence type="predicted"/>
<dbReference type="SUPFAM" id="SSF48371">
    <property type="entry name" value="ARM repeat"/>
    <property type="match status" value="5"/>
</dbReference>
<name>F0XXI0_AURAN</name>
<evidence type="ECO:0000313" key="7">
    <source>
        <dbReference type="Proteomes" id="UP000002729"/>
    </source>
</evidence>
<dbReference type="OMA" id="YVNGVHD"/>
<dbReference type="PANTHER" id="PTHR46043">
    <property type="entry name" value="ARM REPEAT SUPERFAMILY PROTEIN"/>
    <property type="match status" value="1"/>
</dbReference>
<dbReference type="SMART" id="SM00185">
    <property type="entry name" value="ARM"/>
    <property type="match status" value="13"/>
</dbReference>
<dbReference type="InterPro" id="IPR016024">
    <property type="entry name" value="ARM-type_fold"/>
</dbReference>
<dbReference type="Proteomes" id="UP000002729">
    <property type="component" value="Unassembled WGS sequence"/>
</dbReference>
<reference evidence="6 7" key="1">
    <citation type="journal article" date="2011" name="Proc. Natl. Acad. Sci. U.S.A.">
        <title>Niche of harmful alga Aureococcus anophagefferens revealed through ecogenomics.</title>
        <authorList>
            <person name="Gobler C.J."/>
            <person name="Berry D.L."/>
            <person name="Dyhrman S.T."/>
            <person name="Wilhelm S.W."/>
            <person name="Salamov A."/>
            <person name="Lobanov A.V."/>
            <person name="Zhang Y."/>
            <person name="Collier J.L."/>
            <person name="Wurch L.L."/>
            <person name="Kustka A.B."/>
            <person name="Dill B.D."/>
            <person name="Shah M."/>
            <person name="VerBerkmoes N.C."/>
            <person name="Kuo A."/>
            <person name="Terry A."/>
            <person name="Pangilinan J."/>
            <person name="Lindquist E.A."/>
            <person name="Lucas S."/>
            <person name="Paulsen I.T."/>
            <person name="Hattenrath-Lehmann T.K."/>
            <person name="Talmage S.C."/>
            <person name="Walker E.A."/>
            <person name="Koch F."/>
            <person name="Burson A.M."/>
            <person name="Marcoval M.A."/>
            <person name="Tang Y.Z."/>
            <person name="Lecleir G.R."/>
            <person name="Coyne K.J."/>
            <person name="Berg G.M."/>
            <person name="Bertrand E.M."/>
            <person name="Saito M.A."/>
            <person name="Gladyshev V.N."/>
            <person name="Grigoriev I.V."/>
        </authorList>
    </citation>
    <scope>NUCLEOTIDE SEQUENCE [LARGE SCALE GENOMIC DNA]</scope>
    <source>
        <strain evidence="7">CCMP 1984</strain>
    </source>
</reference>
<evidence type="ECO:0000313" key="6">
    <source>
        <dbReference type="EMBL" id="EGB12344.1"/>
    </source>
</evidence>
<dbReference type="InterPro" id="IPR011990">
    <property type="entry name" value="TPR-like_helical_dom_sf"/>
</dbReference>
<dbReference type="InterPro" id="IPR011989">
    <property type="entry name" value="ARM-like"/>
</dbReference>
<dbReference type="RefSeq" id="XP_009033391.1">
    <property type="nucleotide sequence ID" value="XM_009035143.1"/>
</dbReference>
<evidence type="ECO:0000256" key="3">
    <source>
        <dbReference type="ARBA" id="ARBA00020768"/>
    </source>
</evidence>
<evidence type="ECO:0000256" key="1">
    <source>
        <dbReference type="ARBA" id="ARBA00004161"/>
    </source>
</evidence>
<evidence type="ECO:0000256" key="2">
    <source>
        <dbReference type="ARBA" id="ARBA00004216"/>
    </source>
</evidence>
<dbReference type="InterPro" id="IPR000225">
    <property type="entry name" value="Armadillo"/>
</dbReference>
<dbReference type="OrthoDB" id="187293at2759"/>
<dbReference type="PROSITE" id="PS50020">
    <property type="entry name" value="WW_DOMAIN_2"/>
    <property type="match status" value="1"/>
</dbReference>
<dbReference type="Gene3D" id="1.25.40.10">
    <property type="entry name" value="Tetratricopeptide repeat domain"/>
    <property type="match status" value="1"/>
</dbReference>
<dbReference type="EMBL" id="GL833121">
    <property type="protein sequence ID" value="EGB12344.1"/>
    <property type="molecule type" value="Genomic_DNA"/>
</dbReference>
<evidence type="ECO:0000259" key="5">
    <source>
        <dbReference type="PROSITE" id="PS50020"/>
    </source>
</evidence>
<dbReference type="InterPro" id="IPR006597">
    <property type="entry name" value="Sel1-like"/>
</dbReference>
<dbReference type="SMART" id="SM00671">
    <property type="entry name" value="SEL1"/>
    <property type="match status" value="2"/>
</dbReference>
<dbReference type="InterPro" id="IPR001202">
    <property type="entry name" value="WW_dom"/>
</dbReference>
<dbReference type="GeneID" id="20223373"/>
<dbReference type="InParanoid" id="F0XXI0"/>
<accession>F0XXI0</accession>
<keyword evidence="7" id="KW-1185">Reference proteome</keyword>
<dbReference type="PANTHER" id="PTHR46043:SF13">
    <property type="entry name" value="ARM REPEAT SUPERFAMILY PROTEIN"/>
    <property type="match status" value="1"/>
</dbReference>
<gene>
    <name evidence="6" type="ORF">AURANDRAFT_61218</name>
</gene>
<comment type="subcellular location">
    <subcellularLocation>
        <location evidence="1">Cytoplasm</location>
        <location evidence="1">Myofibril</location>
        <location evidence="1">Sarcomere</location>
        <location evidence="1">A band</location>
    </subcellularLocation>
    <subcellularLocation>
        <location evidence="2">Cytoplasm</location>
        <location evidence="2">Myofibril</location>
        <location evidence="2">Sarcomere</location>
        <location evidence="2">Z line</location>
    </subcellularLocation>
</comment>